<keyword evidence="1" id="KW-0812">Transmembrane</keyword>
<reference evidence="2 3" key="1">
    <citation type="submission" date="2015-06" db="EMBL/GenBank/DDBJ databases">
        <title>Draft genome sequence of the purine-degrading Clostridium cylindrosporum HC-1 (DSM 605).</title>
        <authorList>
            <person name="Poehlein A."/>
            <person name="Schiel-Bengelsdorf B."/>
            <person name="Bengelsdorf F."/>
            <person name="Daniel R."/>
            <person name="Duerre P."/>
        </authorList>
    </citation>
    <scope>NUCLEOTIDE SEQUENCE [LARGE SCALE GENOMIC DNA]</scope>
    <source>
        <strain evidence="2 3">DSM 605</strain>
    </source>
</reference>
<dbReference type="EMBL" id="LFVU01000007">
    <property type="protein sequence ID" value="KMT22466.1"/>
    <property type="molecule type" value="Genomic_DNA"/>
</dbReference>
<sequence length="87" mass="9704">MNRKLKQAIVLTFLLFLSGSLMTFIGFVKGDDIATSLSRPIGESIWETSNEMILGCTYTPVILGISLIIMSITFSTVLFINWVKEIN</sequence>
<dbReference type="RefSeq" id="WP_048569887.1">
    <property type="nucleotide sequence ID" value="NZ_LFVU01000007.1"/>
</dbReference>
<evidence type="ECO:0000313" key="3">
    <source>
        <dbReference type="Proteomes" id="UP000036756"/>
    </source>
</evidence>
<keyword evidence="1" id="KW-0472">Membrane</keyword>
<dbReference type="STRING" id="1121307.CLCY_10c00110"/>
<evidence type="ECO:0000256" key="1">
    <source>
        <dbReference type="SAM" id="Phobius"/>
    </source>
</evidence>
<proteinExistence type="predicted"/>
<organism evidence="2 3">
    <name type="scientific">Clostridium cylindrosporum DSM 605</name>
    <dbReference type="NCBI Taxonomy" id="1121307"/>
    <lineage>
        <taxon>Bacteria</taxon>
        <taxon>Bacillati</taxon>
        <taxon>Bacillota</taxon>
        <taxon>Clostridia</taxon>
        <taxon>Eubacteriales</taxon>
        <taxon>Clostridiaceae</taxon>
        <taxon>Clostridium</taxon>
    </lineage>
</organism>
<dbReference type="AlphaFoldDB" id="A0A0J8G442"/>
<dbReference type="PATRIC" id="fig|1121307.3.peg.13"/>
<protein>
    <submittedName>
        <fullName evidence="2">Uncharacterized protein</fullName>
    </submittedName>
</protein>
<comment type="caution">
    <text evidence="2">The sequence shown here is derived from an EMBL/GenBank/DDBJ whole genome shotgun (WGS) entry which is preliminary data.</text>
</comment>
<keyword evidence="3" id="KW-1185">Reference proteome</keyword>
<feature type="transmembrane region" description="Helical" evidence="1">
    <location>
        <begin position="61"/>
        <end position="83"/>
    </location>
</feature>
<evidence type="ECO:0000313" key="2">
    <source>
        <dbReference type="EMBL" id="KMT22466.1"/>
    </source>
</evidence>
<dbReference type="OrthoDB" id="2087476at2"/>
<accession>A0A0J8G442</accession>
<gene>
    <name evidence="2" type="ORF">CLCY_10c00110</name>
</gene>
<name>A0A0J8G442_CLOCY</name>
<keyword evidence="1" id="KW-1133">Transmembrane helix</keyword>
<dbReference type="Proteomes" id="UP000036756">
    <property type="component" value="Unassembled WGS sequence"/>
</dbReference>